<name>A0ABM5JA63_DRORH</name>
<dbReference type="EnsemblMetazoa" id="XM_044459778.1">
    <property type="protein sequence ID" value="XP_044315713.1"/>
    <property type="gene ID" value="LOC108037863"/>
</dbReference>
<reference evidence="3" key="2">
    <citation type="submission" date="2025-05" db="UniProtKB">
        <authorList>
            <consortium name="EnsemblMetazoa"/>
        </authorList>
    </citation>
    <scope>IDENTIFICATION</scope>
</reference>
<evidence type="ECO:0000256" key="1">
    <source>
        <dbReference type="SAM" id="MobiDB-lite"/>
    </source>
</evidence>
<reference evidence="4" key="1">
    <citation type="journal article" date="2021" name="Elife">
        <title>Highly contiguous assemblies of 101 drosophilid genomes.</title>
        <authorList>
            <person name="Kim B.Y."/>
            <person name="Wang J.R."/>
            <person name="Miller D.E."/>
            <person name="Barmina O."/>
            <person name="Delaney E."/>
            <person name="Thompson A."/>
            <person name="Comeault A.A."/>
            <person name="Peede D."/>
            <person name="D'Agostino E.R."/>
            <person name="Pelaez J."/>
            <person name="Aguilar J.M."/>
            <person name="Haji D."/>
            <person name="Matsunaga T."/>
            <person name="Armstrong E.E."/>
            <person name="Zych M."/>
            <person name="Ogawa Y."/>
            <person name="Stamenkovic-Radak M."/>
            <person name="Jelic M."/>
            <person name="Veselinovic M.S."/>
            <person name="Tanaskovic M."/>
            <person name="Eric P."/>
            <person name="Gao J.J."/>
            <person name="Katoh T.K."/>
            <person name="Toda M.J."/>
            <person name="Watabe H."/>
            <person name="Watada M."/>
            <person name="Davis J.S."/>
            <person name="Moyle L.C."/>
            <person name="Manoli G."/>
            <person name="Bertolini E."/>
            <person name="Kostal V."/>
            <person name="Hawley R.S."/>
            <person name="Takahashi A."/>
            <person name="Jones C.D."/>
            <person name="Price D.K."/>
            <person name="Whiteman N."/>
            <person name="Kopp A."/>
            <person name="Matute D.R."/>
            <person name="Petrov D.A."/>
        </authorList>
    </citation>
    <scope>NUCLEOTIDE SEQUENCE [LARGE SCALE GENOMIC DNA]</scope>
</reference>
<dbReference type="EnsemblMetazoa" id="XM_044459780.1">
    <property type="protein sequence ID" value="XP_044315715.1"/>
    <property type="gene ID" value="LOC108037863"/>
</dbReference>
<dbReference type="GeneID" id="108037863"/>
<dbReference type="RefSeq" id="XP_044315715.1">
    <property type="nucleotide sequence ID" value="XM_044459780.1"/>
</dbReference>
<feature type="compositionally biased region" description="Basic and acidic residues" evidence="1">
    <location>
        <begin position="85"/>
        <end position="95"/>
    </location>
</feature>
<feature type="chain" id="PRO_5045028348" evidence="2">
    <location>
        <begin position="27"/>
        <end position="209"/>
    </location>
</feature>
<keyword evidence="2" id="KW-0732">Signal</keyword>
<accession>A0ABM5JA63</accession>
<dbReference type="RefSeq" id="XP_044315713.1">
    <property type="nucleotide sequence ID" value="XM_044459778.1"/>
</dbReference>
<dbReference type="RefSeq" id="XP_044315714.1">
    <property type="nucleotide sequence ID" value="XM_044459779.1"/>
</dbReference>
<evidence type="ECO:0000313" key="4">
    <source>
        <dbReference type="Proteomes" id="UP001652680"/>
    </source>
</evidence>
<organism evidence="3 4">
    <name type="scientific">Drosophila rhopaloa</name>
    <name type="common">Fruit fly</name>
    <dbReference type="NCBI Taxonomy" id="1041015"/>
    <lineage>
        <taxon>Eukaryota</taxon>
        <taxon>Metazoa</taxon>
        <taxon>Ecdysozoa</taxon>
        <taxon>Arthropoda</taxon>
        <taxon>Hexapoda</taxon>
        <taxon>Insecta</taxon>
        <taxon>Pterygota</taxon>
        <taxon>Neoptera</taxon>
        <taxon>Endopterygota</taxon>
        <taxon>Diptera</taxon>
        <taxon>Brachycera</taxon>
        <taxon>Muscomorpha</taxon>
        <taxon>Ephydroidea</taxon>
        <taxon>Drosophilidae</taxon>
        <taxon>Drosophila</taxon>
        <taxon>Sophophora</taxon>
    </lineage>
</organism>
<sequence>MTAMGLRLNHLAILVCLLFLLVCVDCKVNQQHRPDDRSRHLRSHNIHRPPYEGYDWYKHYERDSDPEKEKKVAAARSGHGEPTSEDLKKNGQLSQKEKDEFHEWVLLHEKTKKTEHNHTKHEMVKDIETVLKVIKVVKERGTITDAERSQLTPELKPVALKIYKIFKDKIEKNPDVYLAMHLVIYEIMKKSKSLDSKHRRSRARKRSNH</sequence>
<protein>
    <submittedName>
        <fullName evidence="3">Uncharacterized protein</fullName>
    </submittedName>
</protein>
<proteinExistence type="predicted"/>
<feature type="signal peptide" evidence="2">
    <location>
        <begin position="1"/>
        <end position="26"/>
    </location>
</feature>
<evidence type="ECO:0000313" key="3">
    <source>
        <dbReference type="EnsemblMetazoa" id="XP_044315714.1"/>
    </source>
</evidence>
<evidence type="ECO:0000256" key="2">
    <source>
        <dbReference type="SAM" id="SignalP"/>
    </source>
</evidence>
<keyword evidence="4" id="KW-1185">Reference proteome</keyword>
<feature type="region of interest" description="Disordered" evidence="1">
    <location>
        <begin position="67"/>
        <end position="95"/>
    </location>
</feature>
<dbReference type="EnsemblMetazoa" id="XM_044459779.1">
    <property type="protein sequence ID" value="XP_044315714.1"/>
    <property type="gene ID" value="LOC108037863"/>
</dbReference>
<dbReference type="Proteomes" id="UP001652680">
    <property type="component" value="Unassembled WGS sequence"/>
</dbReference>